<evidence type="ECO:0000313" key="1">
    <source>
        <dbReference type="EMBL" id="OMO58738.1"/>
    </source>
</evidence>
<dbReference type="PANTHER" id="PTHR31286:SF178">
    <property type="entry name" value="DUF4283 DOMAIN-CONTAINING PROTEIN"/>
    <property type="match status" value="1"/>
</dbReference>
<dbReference type="Proteomes" id="UP000187203">
    <property type="component" value="Unassembled WGS sequence"/>
</dbReference>
<dbReference type="AlphaFoldDB" id="A0A1R3GKW4"/>
<dbReference type="OrthoDB" id="1748760at2759"/>
<accession>A0A1R3GKW4</accession>
<dbReference type="EMBL" id="AWUE01022384">
    <property type="protein sequence ID" value="OMO58738.1"/>
    <property type="molecule type" value="Genomic_DNA"/>
</dbReference>
<reference evidence="2" key="1">
    <citation type="submission" date="2013-09" db="EMBL/GenBank/DDBJ databases">
        <title>Corchorus olitorius genome sequencing.</title>
        <authorList>
            <person name="Alam M."/>
            <person name="Haque M.S."/>
            <person name="Islam M.S."/>
            <person name="Emdad E.M."/>
            <person name="Islam M.M."/>
            <person name="Ahmed B."/>
            <person name="Halim A."/>
            <person name="Hossen Q.M.M."/>
            <person name="Hossain M.Z."/>
            <person name="Ahmed R."/>
            <person name="Khan M.M."/>
            <person name="Islam R."/>
            <person name="Rashid M.M."/>
            <person name="Khan S.A."/>
            <person name="Rahman M.S."/>
            <person name="Alam M."/>
            <person name="Yahiya A.S."/>
            <person name="Khan M.S."/>
            <person name="Azam M.S."/>
            <person name="Haque T."/>
            <person name="Lashkar M.Z.H."/>
            <person name="Akhand A.I."/>
            <person name="Morshed G."/>
            <person name="Roy S."/>
            <person name="Uddin K.S."/>
            <person name="Rabeya T."/>
            <person name="Hossain A.S."/>
            <person name="Chowdhury A."/>
            <person name="Snigdha A.R."/>
            <person name="Mortoza M.S."/>
            <person name="Matin S.A."/>
            <person name="Hoque S.M.E."/>
            <person name="Islam M.K."/>
            <person name="Roy D.K."/>
            <person name="Haider R."/>
            <person name="Moosa M.M."/>
            <person name="Elias S.M."/>
            <person name="Hasan A.M."/>
            <person name="Jahan S."/>
            <person name="Shafiuddin M."/>
            <person name="Mahmood N."/>
            <person name="Shommy N.S."/>
        </authorList>
    </citation>
    <scope>NUCLEOTIDE SEQUENCE [LARGE SCALE GENOMIC DNA]</scope>
    <source>
        <strain evidence="2">cv. O-4</strain>
    </source>
</reference>
<dbReference type="PANTHER" id="PTHR31286">
    <property type="entry name" value="GLYCINE-RICH CELL WALL STRUCTURAL PROTEIN 1.8-LIKE"/>
    <property type="match status" value="1"/>
</dbReference>
<gene>
    <name evidence="1" type="ORF">COLO4_34402</name>
</gene>
<name>A0A1R3GKW4_9ROSI</name>
<sequence length="363" mass="40614">MWTEVDAPIIGDVGLNIYSIAFSSEAIMRKALEDSPWSIMGHCLNLKVWPPLTSANNIEFKGILFWVQVHNLPRELLTKTNGEKIGGTLGTVVDVEEPRISSGMKRGFLRKKEIRTGLTFELEEKSGDKARNLLVAAGERGNPGYLIREEARASHFLEAREKGPSSKGKESIEISAAIHEKVPDLVSHTTLSLVSFLGRATNEAFEKEELRSNPRVVELVNGAEELKVSKPNLSPSKIFQSMLNLSNVFRRLNLKRLEIESEAEQGEWKRLKPDPKIAEISDCMAERQIVPFQHPDPTDSFVAGTGVIHTEKTGKGRRKWVYRKYAPSNCNALIDVPISVALVLSQEEKDGGRFKARRNIQSF</sequence>
<proteinExistence type="predicted"/>
<keyword evidence="2" id="KW-1185">Reference proteome</keyword>
<organism evidence="1 2">
    <name type="scientific">Corchorus olitorius</name>
    <dbReference type="NCBI Taxonomy" id="93759"/>
    <lineage>
        <taxon>Eukaryota</taxon>
        <taxon>Viridiplantae</taxon>
        <taxon>Streptophyta</taxon>
        <taxon>Embryophyta</taxon>
        <taxon>Tracheophyta</taxon>
        <taxon>Spermatophyta</taxon>
        <taxon>Magnoliopsida</taxon>
        <taxon>eudicotyledons</taxon>
        <taxon>Gunneridae</taxon>
        <taxon>Pentapetalae</taxon>
        <taxon>rosids</taxon>
        <taxon>malvids</taxon>
        <taxon>Malvales</taxon>
        <taxon>Malvaceae</taxon>
        <taxon>Grewioideae</taxon>
        <taxon>Apeibeae</taxon>
        <taxon>Corchorus</taxon>
    </lineage>
</organism>
<comment type="caution">
    <text evidence="1">The sequence shown here is derived from an EMBL/GenBank/DDBJ whole genome shotgun (WGS) entry which is preliminary data.</text>
</comment>
<evidence type="ECO:0000313" key="2">
    <source>
        <dbReference type="Proteomes" id="UP000187203"/>
    </source>
</evidence>
<dbReference type="InterPro" id="IPR040256">
    <property type="entry name" value="At4g02000-like"/>
</dbReference>
<protein>
    <submittedName>
        <fullName evidence="1">Uncharacterized protein</fullName>
    </submittedName>
</protein>